<dbReference type="AlphaFoldDB" id="A0AAW2BXF3"/>
<evidence type="ECO:0000313" key="3">
    <source>
        <dbReference type="EMBL" id="KAK9990133.1"/>
    </source>
</evidence>
<dbReference type="GO" id="GO:0006629">
    <property type="term" value="P:lipid metabolic process"/>
    <property type="evidence" value="ECO:0007669"/>
    <property type="project" value="InterPro"/>
</dbReference>
<comment type="similarity">
    <text evidence="1">Belongs to the 'GDSL' lipolytic enzyme family.</text>
</comment>
<comment type="caution">
    <text evidence="3">The sequence shown here is derived from an EMBL/GenBank/DDBJ whole genome shotgun (WGS) entry which is preliminary data.</text>
</comment>
<dbReference type="Proteomes" id="UP001459277">
    <property type="component" value="Unassembled WGS sequence"/>
</dbReference>
<keyword evidence="4" id="KW-1185">Reference proteome</keyword>
<dbReference type="Pfam" id="PF00657">
    <property type="entry name" value="Lipase_GDSL"/>
    <property type="match status" value="2"/>
</dbReference>
<dbReference type="InterPro" id="IPR035669">
    <property type="entry name" value="SGNH_plant_lipase-like"/>
</dbReference>
<evidence type="ECO:0000256" key="1">
    <source>
        <dbReference type="ARBA" id="ARBA00008668"/>
    </source>
</evidence>
<dbReference type="EMBL" id="JAZDWU010000009">
    <property type="protein sequence ID" value="KAK9990133.1"/>
    <property type="molecule type" value="Genomic_DNA"/>
</dbReference>
<dbReference type="InterPro" id="IPR050592">
    <property type="entry name" value="GDSL_lipolytic_enzyme"/>
</dbReference>
<dbReference type="InterPro" id="IPR001087">
    <property type="entry name" value="GDSL"/>
</dbReference>
<name>A0AAW2BXF3_9ROSI</name>
<dbReference type="Gene3D" id="3.40.50.1110">
    <property type="entry name" value="SGNH hydrolase"/>
    <property type="match status" value="2"/>
</dbReference>
<evidence type="ECO:0000313" key="4">
    <source>
        <dbReference type="Proteomes" id="UP001459277"/>
    </source>
</evidence>
<dbReference type="PANTHER" id="PTHR45642:SF95">
    <property type="entry name" value="GDSL-LIKE LIPASE_ACYLHYDROLASE FAMILY PROTEIN, EXPRESSED"/>
    <property type="match status" value="1"/>
</dbReference>
<dbReference type="InterPro" id="IPR008265">
    <property type="entry name" value="Lipase_GDSL_AS"/>
</dbReference>
<dbReference type="InterPro" id="IPR036514">
    <property type="entry name" value="SGNH_hydro_sf"/>
</dbReference>
<gene>
    <name evidence="3" type="ORF">SO802_025118</name>
</gene>
<dbReference type="PANTHER" id="PTHR45642">
    <property type="entry name" value="GDSL ESTERASE/LIPASE EXL3"/>
    <property type="match status" value="1"/>
</dbReference>
<protein>
    <submittedName>
        <fullName evidence="3">Uncharacterized protein</fullName>
    </submittedName>
</protein>
<dbReference type="GO" id="GO:0005576">
    <property type="term" value="C:extracellular region"/>
    <property type="evidence" value="ECO:0007669"/>
    <property type="project" value="TreeGrafter"/>
</dbReference>
<accession>A0AAW2BXF3</accession>
<dbReference type="PROSITE" id="PS01098">
    <property type="entry name" value="LIPASE_GDSL_SER"/>
    <property type="match status" value="1"/>
</dbReference>
<feature type="compositionally biased region" description="Basic and acidic residues" evidence="2">
    <location>
        <begin position="11"/>
        <end position="40"/>
    </location>
</feature>
<reference evidence="3 4" key="1">
    <citation type="submission" date="2024-01" db="EMBL/GenBank/DDBJ databases">
        <title>A telomere-to-telomere, gap-free genome of sweet tea (Lithocarpus litseifolius).</title>
        <authorList>
            <person name="Zhou J."/>
        </authorList>
    </citation>
    <scope>NUCLEOTIDE SEQUENCE [LARGE SCALE GENOMIC DNA]</scope>
    <source>
        <strain evidence="3">Zhou-2022a</strain>
        <tissue evidence="3">Leaf</tissue>
    </source>
</reference>
<organism evidence="3 4">
    <name type="scientific">Lithocarpus litseifolius</name>
    <dbReference type="NCBI Taxonomy" id="425828"/>
    <lineage>
        <taxon>Eukaryota</taxon>
        <taxon>Viridiplantae</taxon>
        <taxon>Streptophyta</taxon>
        <taxon>Embryophyta</taxon>
        <taxon>Tracheophyta</taxon>
        <taxon>Spermatophyta</taxon>
        <taxon>Magnoliopsida</taxon>
        <taxon>eudicotyledons</taxon>
        <taxon>Gunneridae</taxon>
        <taxon>Pentapetalae</taxon>
        <taxon>rosids</taxon>
        <taxon>fabids</taxon>
        <taxon>Fagales</taxon>
        <taxon>Fagaceae</taxon>
        <taxon>Lithocarpus</taxon>
    </lineage>
</organism>
<feature type="region of interest" description="Disordered" evidence="2">
    <location>
        <begin position="1"/>
        <end position="53"/>
    </location>
</feature>
<proteinExistence type="inferred from homology"/>
<dbReference type="GO" id="GO:0016298">
    <property type="term" value="F:lipase activity"/>
    <property type="evidence" value="ECO:0007669"/>
    <property type="project" value="InterPro"/>
</dbReference>
<evidence type="ECO:0000256" key="2">
    <source>
        <dbReference type="SAM" id="MobiDB-lite"/>
    </source>
</evidence>
<sequence>MIATARNGVTFKKEEGGEASDQREQILRSESEEGFKKERIGGTGKKSSMDTTRLPNNETVPAVIIFGDSIVDTGNNNYIETVVKCDFTPYGRDFNGGKPTGRFSNGKVAADFLAEIFGVKKILPAYLDPNLQLQDLLTGVSFASGGAGYDPLTAKIVELYGLGARRIGVVSIPSIGCVPSQRTLAGGILRGCSESANQAAILFNSKLSSQMDSINKRLPDARLVYLDVYNPLLAIIQNPSQYGFQEANKGCCGTGKIEVSILCTSFSPETCSNASEYVFWDSFHPSEQASKILTPIVVDDYIYKFF</sequence>
<dbReference type="CDD" id="cd01837">
    <property type="entry name" value="SGNH_plant_lipase_like"/>
    <property type="match status" value="1"/>
</dbReference>